<evidence type="ECO:0000313" key="5">
    <source>
        <dbReference type="Proteomes" id="UP001150062"/>
    </source>
</evidence>
<reference evidence="4" key="1">
    <citation type="submission" date="2022-08" db="EMBL/GenBank/DDBJ databases">
        <title>Novel sulfate-reducing endosymbionts in the free-living metamonad Anaeramoeba.</title>
        <authorList>
            <person name="Jerlstrom-Hultqvist J."/>
            <person name="Cepicka I."/>
            <person name="Gallot-Lavallee L."/>
            <person name="Salas-Leiva D."/>
            <person name="Curtis B.A."/>
            <person name="Zahonova K."/>
            <person name="Pipaliya S."/>
            <person name="Dacks J."/>
            <person name="Roger A.J."/>
        </authorList>
    </citation>
    <scope>NUCLEOTIDE SEQUENCE</scope>
    <source>
        <strain evidence="4">Schooner1</strain>
    </source>
</reference>
<name>A0ABQ8YWU6_9EUKA</name>
<dbReference type="EMBL" id="JAOAOG010000102">
    <property type="protein sequence ID" value="KAJ6249126.1"/>
    <property type="molecule type" value="Genomic_DNA"/>
</dbReference>
<dbReference type="Proteomes" id="UP001150062">
    <property type="component" value="Unassembled WGS sequence"/>
</dbReference>
<dbReference type="Pfam" id="PF00561">
    <property type="entry name" value="Abhydrolase_1"/>
    <property type="match status" value="1"/>
</dbReference>
<keyword evidence="2" id="KW-0472">Membrane</keyword>
<dbReference type="SUPFAM" id="SSF53474">
    <property type="entry name" value="alpha/beta-Hydrolases"/>
    <property type="match status" value="1"/>
</dbReference>
<protein>
    <recommendedName>
        <fullName evidence="3">AB hydrolase-1 domain-containing protein</fullName>
    </recommendedName>
</protein>
<proteinExistence type="predicted"/>
<keyword evidence="5" id="KW-1185">Reference proteome</keyword>
<feature type="domain" description="AB hydrolase-1" evidence="3">
    <location>
        <begin position="276"/>
        <end position="389"/>
    </location>
</feature>
<evidence type="ECO:0000313" key="4">
    <source>
        <dbReference type="EMBL" id="KAJ6249126.1"/>
    </source>
</evidence>
<gene>
    <name evidence="4" type="ORF">M0813_01725</name>
</gene>
<evidence type="ECO:0000256" key="1">
    <source>
        <dbReference type="SAM" id="MobiDB-lite"/>
    </source>
</evidence>
<feature type="transmembrane region" description="Helical" evidence="2">
    <location>
        <begin position="195"/>
        <end position="217"/>
    </location>
</feature>
<feature type="compositionally biased region" description="Basic and acidic residues" evidence="1">
    <location>
        <begin position="145"/>
        <end position="164"/>
    </location>
</feature>
<comment type="caution">
    <text evidence="4">The sequence shown here is derived from an EMBL/GenBank/DDBJ whole genome shotgun (WGS) entry which is preliminary data.</text>
</comment>
<accession>A0ABQ8YWU6</accession>
<keyword evidence="2" id="KW-0812">Transmembrane</keyword>
<keyword evidence="2" id="KW-1133">Transmembrane helix</keyword>
<dbReference type="InterPro" id="IPR029058">
    <property type="entry name" value="AB_hydrolase_fold"/>
</dbReference>
<feature type="transmembrane region" description="Helical" evidence="2">
    <location>
        <begin position="108"/>
        <end position="129"/>
    </location>
</feature>
<feature type="transmembrane region" description="Helical" evidence="2">
    <location>
        <begin position="83"/>
        <end position="102"/>
    </location>
</feature>
<dbReference type="Gene3D" id="3.40.50.1820">
    <property type="entry name" value="alpha/beta hydrolase"/>
    <property type="match status" value="1"/>
</dbReference>
<evidence type="ECO:0000259" key="3">
    <source>
        <dbReference type="Pfam" id="PF00561"/>
    </source>
</evidence>
<feature type="region of interest" description="Disordered" evidence="1">
    <location>
        <begin position="145"/>
        <end position="184"/>
    </location>
</feature>
<feature type="transmembrane region" description="Helical" evidence="2">
    <location>
        <begin position="5"/>
        <end position="23"/>
    </location>
</feature>
<dbReference type="InterPro" id="IPR000073">
    <property type="entry name" value="AB_hydrolase_1"/>
</dbReference>
<organism evidence="4 5">
    <name type="scientific">Anaeramoeba flamelloides</name>
    <dbReference type="NCBI Taxonomy" id="1746091"/>
    <lineage>
        <taxon>Eukaryota</taxon>
        <taxon>Metamonada</taxon>
        <taxon>Anaeramoebidae</taxon>
        <taxon>Anaeramoeba</taxon>
    </lineage>
</organism>
<sequence>MKIRIIYFIVLLFLCSFTGFVVHTSLSNYHYGINTHSNTSQLTSSWLCLFMMMILILLTFDLHQSLQKSIYTSSKKWIRFRMVLYIWYLIVSFLNMIALFILRQSPGGVWSLLIMISSFLGLLITRSILTTNEFGQSHKRLMPKRIDEHEPTGSKGSEDSKSESDPETLLANGEENAQEPEKKKKKNCLITTNKILIKALFYFLSTVVFLFFFFMMVHNMSAAKNYRTFRNLSGTEILIDGLSDNKLQEQQPKTFSMRIDCQGTQKKVSNGTGYDPIVILEAGGGSFGVSLIQLQIDLVKEGIRVCRYDRAGYGWSFLPTQWNRTKKQMITELKQLLYLKGEKGPYIVAGHSVGGGLARVFAETYPKETEGIAIIDGYGDIWDSMYNQLKNKDESYTLNSRHSTLKLINLFRWFDVIGITDPFIGKATNFYPTNRRKAYSANYHTNRNWQSQYSDFYSGLKEGLDPTKWIQELPNLGDMPIYVLLASKSYNATCEQMKLSGEKCNDRKTEIKSREAIASAWLGMSSDSSLFVCPFPSEHSFVWDNDHAWVSKHIINLFQKITK</sequence>
<feature type="transmembrane region" description="Helical" evidence="2">
    <location>
        <begin position="43"/>
        <end position="62"/>
    </location>
</feature>
<evidence type="ECO:0000256" key="2">
    <source>
        <dbReference type="SAM" id="Phobius"/>
    </source>
</evidence>